<keyword evidence="4" id="KW-1185">Reference proteome</keyword>
<dbReference type="EMBL" id="BAAABU010000022">
    <property type="protein sequence ID" value="GAA0254682.1"/>
    <property type="molecule type" value="Genomic_DNA"/>
</dbReference>
<reference evidence="3 4" key="1">
    <citation type="journal article" date="2019" name="Int. J. Syst. Evol. Microbiol.">
        <title>The Global Catalogue of Microorganisms (GCM) 10K type strain sequencing project: providing services to taxonomists for standard genome sequencing and annotation.</title>
        <authorList>
            <consortium name="The Broad Institute Genomics Platform"/>
            <consortium name="The Broad Institute Genome Sequencing Center for Infectious Disease"/>
            <person name="Wu L."/>
            <person name="Ma J."/>
        </authorList>
    </citation>
    <scope>NUCLEOTIDE SEQUENCE [LARGE SCALE GENOMIC DNA]</scope>
    <source>
        <strain evidence="3 4">JCM 3380</strain>
    </source>
</reference>
<dbReference type="Pfam" id="PF10546">
    <property type="entry name" value="P63C"/>
    <property type="match status" value="1"/>
</dbReference>
<dbReference type="InterPro" id="IPR018874">
    <property type="entry name" value="Phage_Mx8_p63_C"/>
</dbReference>
<feature type="region of interest" description="Disordered" evidence="1">
    <location>
        <begin position="1"/>
        <end position="29"/>
    </location>
</feature>
<dbReference type="Proteomes" id="UP001500416">
    <property type="component" value="Unassembled WGS sequence"/>
</dbReference>
<sequence>MVDEERRGRARGGVERAKQLSPQRRSAIAKKAAEARWSDSLAEAVSGSPDRPLRIGDIEIECYVLGDGTRVITQAAFLRAVGRHPRAKASAVREDGGNPILPILQSKAVSNFVTDEVREKARPIAFRMPTGGRASGYSAELLPVVCEIYLKARDAGLLDRQQVHVARQAEILVRGLAHVGIIALVDEATGYQEARARDALAKILEAFIDKELQAWVRTFPDDFYRELFRLRGLEFPMDTVKRPQYFGRLTNDIVYKRLAPGVLEELKRVTPKNESGRPKHKFFQRLTANIGYPKLREHLGSVVTLMKLSTDWQDFIIKLDQIHPRVGDTIPLPIEQDESGL</sequence>
<evidence type="ECO:0000259" key="2">
    <source>
        <dbReference type="Pfam" id="PF10546"/>
    </source>
</evidence>
<evidence type="ECO:0000313" key="4">
    <source>
        <dbReference type="Proteomes" id="UP001500416"/>
    </source>
</evidence>
<proteinExistence type="predicted"/>
<protein>
    <recommendedName>
        <fullName evidence="2">Bacteriophage Mx8 p63 C-terminal domain-containing protein</fullName>
    </recommendedName>
</protein>
<name>A0ABN0ULP3_9PSEU</name>
<evidence type="ECO:0000313" key="3">
    <source>
        <dbReference type="EMBL" id="GAA0254682.1"/>
    </source>
</evidence>
<organism evidence="3 4">
    <name type="scientific">Saccharothrix mutabilis subsp. mutabilis</name>
    <dbReference type="NCBI Taxonomy" id="66855"/>
    <lineage>
        <taxon>Bacteria</taxon>
        <taxon>Bacillati</taxon>
        <taxon>Actinomycetota</taxon>
        <taxon>Actinomycetes</taxon>
        <taxon>Pseudonocardiales</taxon>
        <taxon>Pseudonocardiaceae</taxon>
        <taxon>Saccharothrix</taxon>
    </lineage>
</organism>
<comment type="caution">
    <text evidence="3">The sequence shown here is derived from an EMBL/GenBank/DDBJ whole genome shotgun (WGS) entry which is preliminary data.</text>
</comment>
<dbReference type="RefSeq" id="WP_343938022.1">
    <property type="nucleotide sequence ID" value="NZ_BAAABU010000022.1"/>
</dbReference>
<feature type="compositionally biased region" description="Basic and acidic residues" evidence="1">
    <location>
        <begin position="1"/>
        <end position="18"/>
    </location>
</feature>
<evidence type="ECO:0000256" key="1">
    <source>
        <dbReference type="SAM" id="MobiDB-lite"/>
    </source>
</evidence>
<gene>
    <name evidence="3" type="ORF">GCM10010492_64350</name>
</gene>
<feature type="domain" description="Bacteriophage Mx8 p63 C-terminal" evidence="2">
    <location>
        <begin position="203"/>
        <end position="295"/>
    </location>
</feature>
<accession>A0ABN0ULP3</accession>